<dbReference type="PANTHER" id="PTHR30603:SF47">
    <property type="entry name" value="RNA POLYMERASE SIGMA FACTOR SIGD, CHLOROPLASTIC"/>
    <property type="match status" value="1"/>
</dbReference>
<reference evidence="8 9" key="1">
    <citation type="journal article" date="2015" name="Clin. Infect. Dis.">
        <title>Genomic Investigations unmask Mycoplasma amphoriforme, a new respiratory pathogen.</title>
        <authorList>
            <person name="Gillespie S.H."/>
            <person name="Ling C.L."/>
            <person name="Oravcova K."/>
            <person name="Pinheiro M."/>
            <person name="Wells L."/>
            <person name="Bryant J.M."/>
            <person name="McHugh T.D."/>
            <person name="Bebear C."/>
            <person name="Webster D."/>
            <person name="Harris S.R."/>
            <person name="Seth-Smith H.M."/>
            <person name="Thomson N.R."/>
        </authorList>
    </citation>
    <scope>NUCLEOTIDE SEQUENCE [LARGE SCALE GENOMIC DNA]</scope>
    <source>
        <strain evidence="8 9">A39</strain>
    </source>
</reference>
<keyword evidence="4 5" id="KW-0804">Transcription</keyword>
<dbReference type="EMBL" id="HG937516">
    <property type="protein sequence ID" value="CDN40674.1"/>
    <property type="molecule type" value="Genomic_DNA"/>
</dbReference>
<feature type="domain" description="RNA polymerase sigma-70" evidence="6">
    <location>
        <begin position="97"/>
        <end position="110"/>
    </location>
</feature>
<proteinExistence type="inferred from homology"/>
<evidence type="ECO:0000259" key="6">
    <source>
        <dbReference type="PROSITE" id="PS00715"/>
    </source>
</evidence>
<dbReference type="Pfam" id="PF04542">
    <property type="entry name" value="Sigma70_r2"/>
    <property type="match status" value="1"/>
</dbReference>
<evidence type="ECO:0000313" key="9">
    <source>
        <dbReference type="Proteomes" id="UP000261764"/>
    </source>
</evidence>
<keyword evidence="3 5" id="KW-0238">DNA-binding</keyword>
<organism evidence="8 9">
    <name type="scientific">Mycoplasma amphoriforme A39</name>
    <dbReference type="NCBI Taxonomy" id="572419"/>
    <lineage>
        <taxon>Bacteria</taxon>
        <taxon>Bacillati</taxon>
        <taxon>Mycoplasmatota</taxon>
        <taxon>Mollicutes</taxon>
        <taxon>Mycoplasmataceae</taxon>
        <taxon>Mycoplasma</taxon>
    </lineage>
</organism>
<dbReference type="KEGG" id="mamp:MAMA39_05570"/>
<dbReference type="PANTHER" id="PTHR30603">
    <property type="entry name" value="RNA POLYMERASE SIGMA FACTOR RPO"/>
    <property type="match status" value="1"/>
</dbReference>
<dbReference type="GO" id="GO:0006352">
    <property type="term" value="P:DNA-templated transcription initiation"/>
    <property type="evidence" value="ECO:0007669"/>
    <property type="project" value="InterPro"/>
</dbReference>
<keyword evidence="1 5" id="KW-0805">Transcription regulation</keyword>
<dbReference type="Gene3D" id="1.10.601.10">
    <property type="entry name" value="RNA Polymerase Primary Sigma Factor"/>
    <property type="match status" value="1"/>
</dbReference>
<dbReference type="GO" id="GO:0003677">
    <property type="term" value="F:DNA binding"/>
    <property type="evidence" value="ECO:0007669"/>
    <property type="project" value="UniProtKB-KW"/>
</dbReference>
<evidence type="ECO:0000256" key="1">
    <source>
        <dbReference type="ARBA" id="ARBA00023015"/>
    </source>
</evidence>
<dbReference type="InterPro" id="IPR013325">
    <property type="entry name" value="RNA_pol_sigma_r2"/>
</dbReference>
<dbReference type="GO" id="GO:0016987">
    <property type="term" value="F:sigma factor activity"/>
    <property type="evidence" value="ECO:0007669"/>
    <property type="project" value="UniProtKB-KW"/>
</dbReference>
<comment type="function">
    <text evidence="5">Sigma factors are initiation factors that promote the attachment of RNA polymerase to specific initiation sites and are then released.</text>
</comment>
<dbReference type="SUPFAM" id="SSF88946">
    <property type="entry name" value="Sigma2 domain of RNA polymerase sigma factors"/>
    <property type="match status" value="1"/>
</dbReference>
<comment type="similarity">
    <text evidence="5">Belongs to the sigma-70 factor family.</text>
</comment>
<dbReference type="InterPro" id="IPR014284">
    <property type="entry name" value="RNA_pol_sigma-70_dom"/>
</dbReference>
<dbReference type="Proteomes" id="UP000261764">
    <property type="component" value="Chromosome I"/>
</dbReference>
<dbReference type="AlphaFoldDB" id="A0A292IIB2"/>
<evidence type="ECO:0000313" key="8">
    <source>
        <dbReference type="EMBL" id="CDN40674.1"/>
    </source>
</evidence>
<dbReference type="PROSITE" id="PS00716">
    <property type="entry name" value="SIGMA70_2"/>
    <property type="match status" value="1"/>
</dbReference>
<dbReference type="InterPro" id="IPR013324">
    <property type="entry name" value="RNA_pol_sigma_r3/r4-like"/>
</dbReference>
<dbReference type="InterPro" id="IPR050239">
    <property type="entry name" value="Sigma-70_RNA_pol_init_factors"/>
</dbReference>
<evidence type="ECO:0000259" key="7">
    <source>
        <dbReference type="PROSITE" id="PS00716"/>
    </source>
</evidence>
<name>A0A292IIB2_9MOLU</name>
<keyword evidence="2 5" id="KW-0731">Sigma factor</keyword>
<dbReference type="Gene3D" id="1.10.10.10">
    <property type="entry name" value="Winged helix-like DNA-binding domain superfamily/Winged helix DNA-binding domain"/>
    <property type="match status" value="2"/>
</dbReference>
<dbReference type="Pfam" id="PF04545">
    <property type="entry name" value="Sigma70_r4"/>
    <property type="match status" value="1"/>
</dbReference>
<dbReference type="InterPro" id="IPR000943">
    <property type="entry name" value="RNA_pol_sigma70"/>
</dbReference>
<dbReference type="InterPro" id="IPR007627">
    <property type="entry name" value="RNA_pol_sigma70_r2"/>
</dbReference>
<feature type="domain" description="RNA polymerase sigma-70" evidence="7">
    <location>
        <begin position="273"/>
        <end position="299"/>
    </location>
</feature>
<dbReference type="SUPFAM" id="SSF88659">
    <property type="entry name" value="Sigma3 and sigma4 domains of RNA polymerase sigma factors"/>
    <property type="match status" value="2"/>
</dbReference>
<dbReference type="PROSITE" id="PS00715">
    <property type="entry name" value="SIGMA70_1"/>
    <property type="match status" value="1"/>
</dbReference>
<keyword evidence="9" id="KW-1185">Reference proteome</keyword>
<dbReference type="InterPro" id="IPR036388">
    <property type="entry name" value="WH-like_DNA-bd_sf"/>
</dbReference>
<protein>
    <recommendedName>
        <fullName evidence="5">RNA polymerase sigma factor</fullName>
    </recommendedName>
</protein>
<gene>
    <name evidence="8" type="ORF">MAMA39_05570</name>
</gene>
<evidence type="ECO:0000256" key="2">
    <source>
        <dbReference type="ARBA" id="ARBA00023082"/>
    </source>
</evidence>
<accession>A0A292IIB2</accession>
<dbReference type="CDD" id="cd06171">
    <property type="entry name" value="Sigma70_r4"/>
    <property type="match status" value="1"/>
</dbReference>
<sequence length="318" mass="37535">MHILKNILKLNMKENLDKFGDQKNLDEEIDENISQPSKNLVSYLKDYHFNSDDYVKSLGSDDLEMRQKAVKYLIISHLRMIYSVAAIYSGRGVYFADLVQEGALGLITAINKFDSNFNNKFSTYAVWWIRQAIQRATVIQSRMIRLPVHIVETLSKLHKVKRLLLEQLGREPNNDEIAASMNGNSTKDYTAQKIDQFRKFDVLVFSLDRLIFNNNYRKVDFENCSSLNRPDLRLERKMLFECINEMLDQTLSKKEEQIIRMRFGLFPFEQSMTLEEIGEIFHITRERVRQVERNILQKLKIFSKSHHLKLFLTERLLN</sequence>
<dbReference type="InterPro" id="IPR007630">
    <property type="entry name" value="RNA_pol_sigma70_r4"/>
</dbReference>
<evidence type="ECO:0000256" key="5">
    <source>
        <dbReference type="RuleBase" id="RU362124"/>
    </source>
</evidence>
<evidence type="ECO:0000256" key="4">
    <source>
        <dbReference type="ARBA" id="ARBA00023163"/>
    </source>
</evidence>
<dbReference type="PRINTS" id="PR00046">
    <property type="entry name" value="SIGMA70FCT"/>
</dbReference>
<evidence type="ECO:0000256" key="3">
    <source>
        <dbReference type="ARBA" id="ARBA00023125"/>
    </source>
</evidence>
<dbReference type="NCBIfam" id="TIGR02937">
    <property type="entry name" value="sigma70-ECF"/>
    <property type="match status" value="1"/>
</dbReference>